<evidence type="ECO:0000259" key="11">
    <source>
        <dbReference type="PROSITE" id="PS50093"/>
    </source>
</evidence>
<feature type="domain" description="PKD" evidence="11">
    <location>
        <begin position="1022"/>
        <end position="1101"/>
    </location>
</feature>
<feature type="domain" description="PKD" evidence="11">
    <location>
        <begin position="2030"/>
        <end position="2098"/>
    </location>
</feature>
<dbReference type="InterPro" id="IPR002889">
    <property type="entry name" value="WSC_carb-bd"/>
</dbReference>
<dbReference type="SUPFAM" id="SSF56436">
    <property type="entry name" value="C-type lectin-like"/>
    <property type="match status" value="1"/>
</dbReference>
<keyword evidence="15" id="KW-1185">Reference proteome</keyword>
<feature type="domain" description="WSC" evidence="13">
    <location>
        <begin position="165"/>
        <end position="257"/>
    </location>
</feature>
<dbReference type="EMBL" id="DYDO01000008">
    <property type="protein sequence ID" value="DBA19295.1"/>
    <property type="molecule type" value="Genomic_DNA"/>
</dbReference>
<dbReference type="PANTHER" id="PTHR46730">
    <property type="entry name" value="POLYCYSTIN-1"/>
    <property type="match status" value="1"/>
</dbReference>
<keyword evidence="4 9" id="KW-0812">Transmembrane</keyword>
<dbReference type="InterPro" id="IPR001304">
    <property type="entry name" value="C-type_lectin-like"/>
</dbReference>
<feature type="domain" description="PKD" evidence="11">
    <location>
        <begin position="1457"/>
        <end position="1514"/>
    </location>
</feature>
<evidence type="ECO:0000259" key="13">
    <source>
        <dbReference type="PROSITE" id="PS51212"/>
    </source>
</evidence>
<dbReference type="CDD" id="cd00037">
    <property type="entry name" value="CLECT"/>
    <property type="match status" value="1"/>
</dbReference>
<keyword evidence="8 9" id="KW-0472">Membrane</keyword>
<dbReference type="PROSITE" id="PS51111">
    <property type="entry name" value="REJ"/>
    <property type="match status" value="2"/>
</dbReference>
<evidence type="ECO:0000259" key="12">
    <source>
        <dbReference type="PROSITE" id="PS51111"/>
    </source>
</evidence>
<evidence type="ECO:0000256" key="4">
    <source>
        <dbReference type="ARBA" id="ARBA00022692"/>
    </source>
</evidence>
<dbReference type="GO" id="GO:0005886">
    <property type="term" value="C:plasma membrane"/>
    <property type="evidence" value="ECO:0007669"/>
    <property type="project" value="TreeGrafter"/>
</dbReference>
<dbReference type="InterPro" id="IPR016187">
    <property type="entry name" value="CTDL_fold"/>
</dbReference>
<dbReference type="SMART" id="SM00034">
    <property type="entry name" value="CLECT"/>
    <property type="match status" value="1"/>
</dbReference>
<feature type="domain" description="PKD" evidence="11">
    <location>
        <begin position="1208"/>
        <end position="1265"/>
    </location>
</feature>
<evidence type="ECO:0000313" key="15">
    <source>
        <dbReference type="Proteomes" id="UP001181693"/>
    </source>
</evidence>
<feature type="domain" description="PKD" evidence="11">
    <location>
        <begin position="1282"/>
        <end position="1355"/>
    </location>
</feature>
<reference evidence="14" key="1">
    <citation type="thesis" date="2020" institute="ProQuest LLC" country="789 East Eisenhower Parkway, Ann Arbor, MI, USA">
        <title>Comparative Genomics and Chromosome Evolution.</title>
        <authorList>
            <person name="Mudd A.B."/>
        </authorList>
    </citation>
    <scope>NUCLEOTIDE SEQUENCE</scope>
    <source>
        <strain evidence="14">1538</strain>
        <tissue evidence="14">Blood</tissue>
    </source>
</reference>
<dbReference type="CDD" id="cd00146">
    <property type="entry name" value="PKD"/>
    <property type="match status" value="9"/>
</dbReference>
<dbReference type="NCBIfam" id="TIGR00864">
    <property type="entry name" value="PCC"/>
    <property type="match status" value="1"/>
</dbReference>
<organism evidence="14 15">
    <name type="scientific">Pyxicephalus adspersus</name>
    <name type="common">African bullfrog</name>
    <dbReference type="NCBI Taxonomy" id="30357"/>
    <lineage>
        <taxon>Eukaryota</taxon>
        <taxon>Metazoa</taxon>
        <taxon>Chordata</taxon>
        <taxon>Craniata</taxon>
        <taxon>Vertebrata</taxon>
        <taxon>Euteleostomi</taxon>
        <taxon>Amphibia</taxon>
        <taxon>Batrachia</taxon>
        <taxon>Anura</taxon>
        <taxon>Neobatrachia</taxon>
        <taxon>Ranoidea</taxon>
        <taxon>Pyxicephalidae</taxon>
        <taxon>Pyxicephalinae</taxon>
        <taxon>Pyxicephalus</taxon>
    </lineage>
</organism>
<name>A0AAV3A2T4_PYXAD</name>
<dbReference type="InterPro" id="IPR032675">
    <property type="entry name" value="LRR_dom_sf"/>
</dbReference>
<feature type="domain" description="C-type lectin" evidence="10">
    <location>
        <begin position="395"/>
        <end position="509"/>
    </location>
</feature>
<evidence type="ECO:0000256" key="6">
    <source>
        <dbReference type="ARBA" id="ARBA00022737"/>
    </source>
</evidence>
<dbReference type="SMART" id="SM00082">
    <property type="entry name" value="LRRCT"/>
    <property type="match status" value="1"/>
</dbReference>
<evidence type="ECO:0000256" key="5">
    <source>
        <dbReference type="ARBA" id="ARBA00022729"/>
    </source>
</evidence>
<dbReference type="InterPro" id="IPR035986">
    <property type="entry name" value="PKD_dom_sf"/>
</dbReference>
<dbReference type="Pfam" id="PF13855">
    <property type="entry name" value="LRR_8"/>
    <property type="match status" value="1"/>
</dbReference>
<feature type="domain" description="REJ" evidence="12">
    <location>
        <begin position="2335"/>
        <end position="2675"/>
    </location>
</feature>
<dbReference type="InterPro" id="IPR002859">
    <property type="entry name" value="PKD/REJ-like"/>
</dbReference>
<protein>
    <recommendedName>
        <fullName evidence="16">Polycystin-1</fullName>
    </recommendedName>
</protein>
<proteinExistence type="inferred from homology"/>
<dbReference type="SUPFAM" id="SSF49299">
    <property type="entry name" value="PKD domain"/>
    <property type="match status" value="12"/>
</dbReference>
<feature type="transmembrane region" description="Helical" evidence="9">
    <location>
        <begin position="21"/>
        <end position="47"/>
    </location>
</feature>
<dbReference type="Gene3D" id="3.80.10.10">
    <property type="entry name" value="Ribonuclease Inhibitor"/>
    <property type="match status" value="1"/>
</dbReference>
<comment type="subcellular location">
    <subcellularLocation>
        <location evidence="1">Membrane</location>
        <topology evidence="1">Multi-pass membrane protein</topology>
    </subcellularLocation>
</comment>
<dbReference type="Proteomes" id="UP001181693">
    <property type="component" value="Unassembled WGS sequence"/>
</dbReference>
<dbReference type="InterPro" id="IPR000601">
    <property type="entry name" value="PKD_dom"/>
</dbReference>
<comment type="similarity">
    <text evidence="2">Belongs to the polycystin family.</text>
</comment>
<dbReference type="Pfam" id="PF00059">
    <property type="entry name" value="Lectin_C"/>
    <property type="match status" value="1"/>
</dbReference>
<feature type="domain" description="PKD" evidence="11">
    <location>
        <begin position="1379"/>
        <end position="1439"/>
    </location>
</feature>
<feature type="domain" description="PKD" evidence="11">
    <location>
        <begin position="1806"/>
        <end position="1863"/>
    </location>
</feature>
<evidence type="ECO:0000256" key="9">
    <source>
        <dbReference type="SAM" id="Phobius"/>
    </source>
</evidence>
<comment type="caution">
    <text evidence="14">The sequence shown here is derived from an EMBL/GenBank/DDBJ whole genome shotgun (WGS) entry which is preliminary data.</text>
</comment>
<evidence type="ECO:0000256" key="1">
    <source>
        <dbReference type="ARBA" id="ARBA00004141"/>
    </source>
</evidence>
<dbReference type="InterPro" id="IPR014010">
    <property type="entry name" value="REJ_dom"/>
</dbReference>
<evidence type="ECO:0000256" key="8">
    <source>
        <dbReference type="ARBA" id="ARBA00023136"/>
    </source>
</evidence>
<dbReference type="InterPro" id="IPR006228">
    <property type="entry name" value="Polycystin_cat"/>
</dbReference>
<feature type="domain" description="PKD" evidence="11">
    <location>
        <begin position="282"/>
        <end position="320"/>
    </location>
</feature>
<dbReference type="PROSITE" id="PS50093">
    <property type="entry name" value="PKD"/>
    <property type="match status" value="11"/>
</dbReference>
<feature type="domain" description="PKD" evidence="11">
    <location>
        <begin position="1116"/>
        <end position="1187"/>
    </location>
</feature>
<dbReference type="PROSITE" id="PS50041">
    <property type="entry name" value="C_TYPE_LECTIN_2"/>
    <property type="match status" value="1"/>
</dbReference>
<dbReference type="InterPro" id="IPR016186">
    <property type="entry name" value="C-type_lectin-like/link_sf"/>
</dbReference>
<dbReference type="InterPro" id="IPR013783">
    <property type="entry name" value="Ig-like_fold"/>
</dbReference>
<evidence type="ECO:0008006" key="16">
    <source>
        <dbReference type="Google" id="ProtNLM"/>
    </source>
</evidence>
<sequence>MHFGNGQAEALRKDGASPPLLGLRICPLFLLAAGLLLGLGSGARAGWCQPCPGNCTCANDSCQVNCSGAGLQELEAVPTHVTVLDLSNNNIETLDQELFEQLQNLTEINLSDNPWSCDCRLSWLPRWVAESGISVVQADSTVCDRPYVASGQQLFNVSFSKSLCGSDLIYCPPSPSSDNESVLIFVSISLTHASNETCSAQCYAELYNYWVLDSKHGCLCGDVLPANASLRCREVCDTPSLVSGCGLTIIQDVLRTESFTFLHASSDLYRLGEVVHLQVEAPIRVIALLWDLGSQHFSTSEVSITHRYAQPGMYNVTVTLRFGRRDLLLHEELRVVGIPEEVTLLCPSVVRTNETVDVRVMTRGGTDVEVQYTVTSQEDMAVSPVCPPGSVVYPSNNHCYQLISEKAGWFEAQKTCQEWENGDMAVVSSLELQSFLKAHVTSGLEVWIGFNDSRSSESLPAGKRFDLESCQNWLPGQPEPSQADRCVRMGPNGVCNTDLCSATHNYVCEYKPQAISLSAEYFVVGSGVFDTNWPLQNLTRVESIPPSVGGVKVLVFPGLRFSREVYISALEFVTEKVLEPVHLRFQVYTQSIEQDCPAKSTSSPPSSLPIQESLPECEEELDTSNYTNSNLTYSLMAQSNKNLPNFVLVKEYLYTIPAGNATQYLATFEDVSIQMLPNYHIVLQHDAPNKTFLHCHSSRSYHAFHQSDWVSCIPGNLLGETLINSTSESWSSQREKDGGCSCSLRVVGTTEEVTLVFTGRLNPGLWPPGKYTITANFTNQLYEATQSHSFSVVSPVSGVSVVYPTPIDEIYYIPSDNPVVILKILSGSDATAFWAGSNQTWSFSRTCPPKISAVSTECARGGDVSYSEVNLLGLGKGVGEVSITVQNEISSTNITFSVKMEDPIRGLSTSPYPQARVLLNTRVNNVASVEAGSDVIFKWTVDDRSSFTYYNTVFNVIYQSAAVYKLTLTASNHVSNASVSYNVTVEKMNPMRDLKITNIPAIVTQNDSLQFSARILIDSAVDVTFRWTFGDGTQLDYNVRPPYNQSFSVPDPAVHMVLVESSVTHTYLETGAYIVSLVVFNKYENVSKLVSLQVQSILTNLSIETDADVLVKGRIVNFHAAAEPSPFGVIYSWDLGDGTFYHNISEPNVNHTYDNTGSFNVSIWAINDISEIRAVQNFCVYEEITGLVIASDEPTERGLQTFINASVESGDSITWRFDMGDGYILEGNEPMVNYTYSKDGNYTVNVTASNPVNSISERLQVRVYVLQILKIEPSTCILENSNVTLTAYVTGDYQTYTFNWTFDNGSSSITVYGVPSVEYDFSKSGLFPLSLILSSQVNKAYYYTNICIEPEIANVTLLPALQNISLGNESLFHVIVFPPYQYRYNWDFGTNGSKINGGTEISFMYKVPGVYQVTVSVFNNVSSHNGTAIVDVQEPVGTLNIKHNGSEVLALDEVYLFEALSGGTKVGHDWDFGDGCTDQRQTVAHTYNKTGTFIINLYGYNSVSCNRTHLNVTVKTRIYGLTMNATRTVVPLNGSVVFSAFLQAGDNVRYSWILCDRCTPINGSSTIYYTFRSIGTFNVIVTAENELGSLQDSIFIYVLEIIEGLQIITGDLVNDCCFPTNKSLPLQATVKDGTNISYSWFILKNDSVVQTGAGKTYQFTSLQPESYTIVLKAVNMLGNASVSMNVVFVESLGQLKLHAHPNPVAVNTTVNITMSLSSGSGVMYTWYLEESVVWFTYESFVLYNFLTPNPKDVLAVANNTLGSVNSTITIFVQEPVESVSITSLDHKSEYVPNGTLVSLTGSVQRGTNVSWCWSIEDEHKEGSSVAVLFDKPGFYTVKLNASNDVSWEIAYKNFTVQDKISGLKLLVSKMVVEPGERVTFNVIMSAGTDVTYKLTINGDFSVLLNGTSYTYEFTKIGGYPVTVVAHNQVSEERDTVMISVLEAIENLKIVNCCELALPARVEKSFRAEVSNGSLVAYTWQFDLQGHPPTSLAGRNVTYTPVAAGVLTIHLSASNALGSQNISKVIIIQELIVSVSLVDVKAFVNRSATFSAIVVPSPLDIRFEWTFGDNSLPLVTYTAAANHTYLIPGDFIITVNASNLISYSISDRTVTTRILECEEPEVQLEMPTQVIMRRSQRNYIEAEINLRGCISYKTEHLWEIYKASSCLSYHESDKIHLVNVDMSRPQLVLPKLALDIGNYCFVFSVSFGDTPLSRSSFANVTMMPSRLVPIIDGGSYRVWSSSRDLILDGKKSYDPNLEENEQTPLTYKWSCTTLTKNLENTVCNSEVMSELGEVSIHKSKLHPDVEYTFFLTVSKPGRHAESTNQTVYDYRDDAMTCWRDTEDEVALVFILRAKRCRGGHCDDFWVYKGSRSEHSTFLPVGYNETNFMVELSIMVQDQQGAIAVALNHSVGISMPMFPEGFQSLGHWLHNLTEGTLQGLLKQGDPQHVAEYSLALITVLNEYERGLNKEEISKQNLGFVRKQITDVLISLKVNTVDDIRQIAAALAQCTMASKELACASCQRKTLSKLEAMMSILQNETTQGMMTPTTIADNILNITGDVIHLVNTKSSVNNEGKLCGGLNNVTVASEAYNLSSDLMRIMMKSRVLNEEPLTLQGGEILARGKRSDPLNLLCYSNRTGCQFFIPQGFNSTFPDLTDIIQVMIQVDSNPYPFGFISNYTVSTKVASMEFQTSNGSQIPVESLDSEKAITVSVANNTGVGNITAGVATIESRRSVKVDIEAESSNENAGLHIQITYKVQDEWYSHMEQEPYISAYLHESDHPNQYNYSAMKQITLDAINGDDHKLYTFFIAPT</sequence>
<evidence type="ECO:0000256" key="3">
    <source>
        <dbReference type="ARBA" id="ARBA00022614"/>
    </source>
</evidence>
<dbReference type="PROSITE" id="PS51450">
    <property type="entry name" value="LRR"/>
    <property type="match status" value="1"/>
</dbReference>
<evidence type="ECO:0000256" key="7">
    <source>
        <dbReference type="ARBA" id="ARBA00022989"/>
    </source>
</evidence>
<dbReference type="Pfam" id="PF02010">
    <property type="entry name" value="REJ"/>
    <property type="match status" value="2"/>
</dbReference>
<dbReference type="InterPro" id="IPR001611">
    <property type="entry name" value="Leu-rich_rpt"/>
</dbReference>
<keyword evidence="5" id="KW-0732">Signal</keyword>
<dbReference type="Gene3D" id="2.60.40.10">
    <property type="entry name" value="Immunoglobulins"/>
    <property type="match status" value="6"/>
</dbReference>
<dbReference type="GO" id="GO:0006816">
    <property type="term" value="P:calcium ion transport"/>
    <property type="evidence" value="ECO:0007669"/>
    <property type="project" value="TreeGrafter"/>
</dbReference>
<keyword evidence="3" id="KW-0433">Leucine-rich repeat</keyword>
<dbReference type="InterPro" id="IPR022409">
    <property type="entry name" value="PKD/Chitinase_dom"/>
</dbReference>
<feature type="domain" description="PKD" evidence="11">
    <location>
        <begin position="1543"/>
        <end position="1605"/>
    </location>
</feature>
<dbReference type="PANTHER" id="PTHR46730:SF3">
    <property type="entry name" value="POLYCYSTIN-1"/>
    <property type="match status" value="1"/>
</dbReference>
<dbReference type="InterPro" id="IPR000483">
    <property type="entry name" value="Cys-rich_flank_reg_C"/>
</dbReference>
<accession>A0AAV3A2T4</accession>
<feature type="domain" description="PKD" evidence="11">
    <location>
        <begin position="930"/>
        <end position="986"/>
    </location>
</feature>
<dbReference type="PROSITE" id="PS51212">
    <property type="entry name" value="WSC"/>
    <property type="match status" value="1"/>
</dbReference>
<gene>
    <name evidence="14" type="ORF">GDO54_015156</name>
</gene>
<evidence type="ECO:0000259" key="10">
    <source>
        <dbReference type="PROSITE" id="PS50041"/>
    </source>
</evidence>
<dbReference type="GO" id="GO:0005261">
    <property type="term" value="F:monoatomic cation channel activity"/>
    <property type="evidence" value="ECO:0007669"/>
    <property type="project" value="TreeGrafter"/>
</dbReference>
<dbReference type="SMART" id="SM00089">
    <property type="entry name" value="PKD"/>
    <property type="match status" value="14"/>
</dbReference>
<dbReference type="SUPFAM" id="SSF52058">
    <property type="entry name" value="L domain-like"/>
    <property type="match status" value="1"/>
</dbReference>
<dbReference type="Pfam" id="PF00801">
    <property type="entry name" value="PKD"/>
    <property type="match status" value="12"/>
</dbReference>
<feature type="domain" description="REJ" evidence="12">
    <location>
        <begin position="2116"/>
        <end position="2327"/>
    </location>
</feature>
<evidence type="ECO:0000313" key="14">
    <source>
        <dbReference type="EMBL" id="DBA19295.1"/>
    </source>
</evidence>
<keyword evidence="6" id="KW-0677">Repeat</keyword>
<dbReference type="Gene3D" id="3.10.100.10">
    <property type="entry name" value="Mannose-Binding Protein A, subunit A"/>
    <property type="match status" value="1"/>
</dbReference>
<evidence type="ECO:0000256" key="2">
    <source>
        <dbReference type="ARBA" id="ARBA00007200"/>
    </source>
</evidence>
<keyword evidence="7 9" id="KW-1133">Transmembrane helix</keyword>